<feature type="compositionally biased region" description="Low complexity" evidence="1">
    <location>
        <begin position="75"/>
        <end position="85"/>
    </location>
</feature>
<dbReference type="EMBL" id="CM015713">
    <property type="protein sequence ID" value="KAF3686790.1"/>
    <property type="molecule type" value="Genomic_DNA"/>
</dbReference>
<reference evidence="3" key="2">
    <citation type="submission" date="2019-02" db="EMBL/GenBank/DDBJ databases">
        <title>Opniocepnalus argus Var Kimnra genome.</title>
        <authorList>
            <person name="Zhou C."/>
            <person name="Xiao S."/>
        </authorList>
    </citation>
    <scope>NUCLEOTIDE SEQUENCE [LARGE SCALE GENOMIC DNA]</scope>
</reference>
<proteinExistence type="predicted"/>
<feature type="region of interest" description="Disordered" evidence="1">
    <location>
        <begin position="1"/>
        <end position="105"/>
    </location>
</feature>
<dbReference type="AlphaFoldDB" id="A0A6G1P911"/>
<evidence type="ECO:0000256" key="1">
    <source>
        <dbReference type="SAM" id="MobiDB-lite"/>
    </source>
</evidence>
<protein>
    <submittedName>
        <fullName evidence="2">Uncharacterized protein</fullName>
    </submittedName>
</protein>
<feature type="compositionally biased region" description="Low complexity" evidence="1">
    <location>
        <begin position="95"/>
        <end position="105"/>
    </location>
</feature>
<feature type="compositionally biased region" description="Pro residues" evidence="1">
    <location>
        <begin position="19"/>
        <end position="30"/>
    </location>
</feature>
<keyword evidence="3" id="KW-1185">Reference proteome</keyword>
<evidence type="ECO:0000313" key="2">
    <source>
        <dbReference type="EMBL" id="KAF3686790.1"/>
    </source>
</evidence>
<name>A0A6G1P911_CHAAH</name>
<accession>A0A6G1P911</accession>
<gene>
    <name evidence="2" type="ORF">EXN66_Car002462</name>
</gene>
<sequence length="127" mass="13333">MQQPCMLLPMGMQAQSASHPPPPPLPPPPSGSTQPRSQGAHWPISPGVQRGAPHKRGLGFSSSPRGPQSGGGGSSSSDRCSAQSDITASSHPCHTGTQRARQTRDATAALIRHSKNQRSREVEEISL</sequence>
<reference evidence="2 3" key="1">
    <citation type="submission" date="2019-02" db="EMBL/GenBank/DDBJ databases">
        <title>Opniocepnalus argus genome.</title>
        <authorList>
            <person name="Zhou C."/>
            <person name="Xiao S."/>
        </authorList>
    </citation>
    <scope>NUCLEOTIDE SEQUENCE [LARGE SCALE GENOMIC DNA]</scope>
    <source>
        <strain evidence="2">OARG1902GOOAL</strain>
        <tissue evidence="2">Muscle</tissue>
    </source>
</reference>
<evidence type="ECO:0000313" key="3">
    <source>
        <dbReference type="Proteomes" id="UP000503349"/>
    </source>
</evidence>
<dbReference type="Proteomes" id="UP000503349">
    <property type="component" value="Chromosome 2"/>
</dbReference>
<organism evidence="2 3">
    <name type="scientific">Channa argus</name>
    <name type="common">Northern snakehead</name>
    <name type="synonym">Ophicephalus argus</name>
    <dbReference type="NCBI Taxonomy" id="215402"/>
    <lineage>
        <taxon>Eukaryota</taxon>
        <taxon>Metazoa</taxon>
        <taxon>Chordata</taxon>
        <taxon>Craniata</taxon>
        <taxon>Vertebrata</taxon>
        <taxon>Euteleostomi</taxon>
        <taxon>Actinopterygii</taxon>
        <taxon>Neopterygii</taxon>
        <taxon>Teleostei</taxon>
        <taxon>Neoteleostei</taxon>
        <taxon>Acanthomorphata</taxon>
        <taxon>Anabantaria</taxon>
        <taxon>Anabantiformes</taxon>
        <taxon>Channoidei</taxon>
        <taxon>Channidae</taxon>
        <taxon>Channa</taxon>
    </lineage>
</organism>